<reference evidence="1 2" key="1">
    <citation type="submission" date="2014-04" db="EMBL/GenBank/DDBJ databases">
        <authorList>
            <consortium name="DOE Joint Genome Institute"/>
            <person name="Kuo A."/>
            <person name="Kohler A."/>
            <person name="Costa M.D."/>
            <person name="Nagy L.G."/>
            <person name="Floudas D."/>
            <person name="Copeland A."/>
            <person name="Barry K.W."/>
            <person name="Cichocki N."/>
            <person name="Veneault-Fourrey C."/>
            <person name="LaButti K."/>
            <person name="Lindquist E.A."/>
            <person name="Lipzen A."/>
            <person name="Lundell T."/>
            <person name="Morin E."/>
            <person name="Murat C."/>
            <person name="Sun H."/>
            <person name="Tunlid A."/>
            <person name="Henrissat B."/>
            <person name="Grigoriev I.V."/>
            <person name="Hibbett D.S."/>
            <person name="Martin F."/>
            <person name="Nordberg H.P."/>
            <person name="Cantor M.N."/>
            <person name="Hua S.X."/>
        </authorList>
    </citation>
    <scope>NUCLEOTIDE SEQUENCE [LARGE SCALE GENOMIC DNA]</scope>
    <source>
        <strain evidence="1 2">Marx 270</strain>
    </source>
</reference>
<evidence type="ECO:0000313" key="1">
    <source>
        <dbReference type="EMBL" id="KIO10722.1"/>
    </source>
</evidence>
<name>A0A0C3KM81_PISTI</name>
<dbReference type="Proteomes" id="UP000054217">
    <property type="component" value="Unassembled WGS sequence"/>
</dbReference>
<feature type="non-terminal residue" evidence="1">
    <location>
        <position position="1"/>
    </location>
</feature>
<dbReference type="EMBL" id="KN831951">
    <property type="protein sequence ID" value="KIO10722.1"/>
    <property type="molecule type" value="Genomic_DNA"/>
</dbReference>
<dbReference type="HOGENOM" id="CLU_2655527_0_0_1"/>
<sequence>LYDLRVDVSGMDGRTLIRKIDMRTISLIPFPYLCFPHQTSIGNAKINVMGPLFITITSADWFNSSTAWRHPSTSPH</sequence>
<proteinExistence type="predicted"/>
<dbReference type="InParanoid" id="A0A0C3KM81"/>
<evidence type="ECO:0000313" key="2">
    <source>
        <dbReference type="Proteomes" id="UP000054217"/>
    </source>
</evidence>
<gene>
    <name evidence="1" type="ORF">M404DRAFT_129091</name>
</gene>
<dbReference type="OrthoDB" id="2677432at2759"/>
<dbReference type="AlphaFoldDB" id="A0A0C3KM81"/>
<protein>
    <submittedName>
        <fullName evidence="1">Uncharacterized protein</fullName>
    </submittedName>
</protein>
<organism evidence="1 2">
    <name type="scientific">Pisolithus tinctorius Marx 270</name>
    <dbReference type="NCBI Taxonomy" id="870435"/>
    <lineage>
        <taxon>Eukaryota</taxon>
        <taxon>Fungi</taxon>
        <taxon>Dikarya</taxon>
        <taxon>Basidiomycota</taxon>
        <taxon>Agaricomycotina</taxon>
        <taxon>Agaricomycetes</taxon>
        <taxon>Agaricomycetidae</taxon>
        <taxon>Boletales</taxon>
        <taxon>Sclerodermatineae</taxon>
        <taxon>Pisolithaceae</taxon>
        <taxon>Pisolithus</taxon>
    </lineage>
</organism>
<reference evidence="2" key="2">
    <citation type="submission" date="2015-01" db="EMBL/GenBank/DDBJ databases">
        <title>Evolutionary Origins and Diversification of the Mycorrhizal Mutualists.</title>
        <authorList>
            <consortium name="DOE Joint Genome Institute"/>
            <consortium name="Mycorrhizal Genomics Consortium"/>
            <person name="Kohler A."/>
            <person name="Kuo A."/>
            <person name="Nagy L.G."/>
            <person name="Floudas D."/>
            <person name="Copeland A."/>
            <person name="Barry K.W."/>
            <person name="Cichocki N."/>
            <person name="Veneault-Fourrey C."/>
            <person name="LaButti K."/>
            <person name="Lindquist E.A."/>
            <person name="Lipzen A."/>
            <person name="Lundell T."/>
            <person name="Morin E."/>
            <person name="Murat C."/>
            <person name="Riley R."/>
            <person name="Ohm R."/>
            <person name="Sun H."/>
            <person name="Tunlid A."/>
            <person name="Henrissat B."/>
            <person name="Grigoriev I.V."/>
            <person name="Hibbett D.S."/>
            <person name="Martin F."/>
        </authorList>
    </citation>
    <scope>NUCLEOTIDE SEQUENCE [LARGE SCALE GENOMIC DNA]</scope>
    <source>
        <strain evidence="2">Marx 270</strain>
    </source>
</reference>
<accession>A0A0C3KM81</accession>
<keyword evidence="2" id="KW-1185">Reference proteome</keyword>